<dbReference type="Pfam" id="PF13527">
    <property type="entry name" value="Acetyltransf_9"/>
    <property type="match status" value="1"/>
</dbReference>
<dbReference type="RefSeq" id="WP_109607386.1">
    <property type="nucleotide sequence ID" value="NZ_QGHA01000002.1"/>
</dbReference>
<dbReference type="PROSITE" id="PS51186">
    <property type="entry name" value="GNAT"/>
    <property type="match status" value="1"/>
</dbReference>
<dbReference type="AlphaFoldDB" id="A0A316HFA5"/>
<evidence type="ECO:0000313" key="3">
    <source>
        <dbReference type="Proteomes" id="UP000245678"/>
    </source>
</evidence>
<dbReference type="InterPro" id="IPR000182">
    <property type="entry name" value="GNAT_dom"/>
</dbReference>
<accession>A0A316HFA5</accession>
<dbReference type="EMBL" id="QGHA01000002">
    <property type="protein sequence ID" value="PWK79176.1"/>
    <property type="molecule type" value="Genomic_DNA"/>
</dbReference>
<keyword evidence="3" id="KW-1185">Reference proteome</keyword>
<keyword evidence="2" id="KW-0808">Transferase</keyword>
<feature type="domain" description="N-acetyltransferase" evidence="1">
    <location>
        <begin position="6"/>
        <end position="158"/>
    </location>
</feature>
<dbReference type="GO" id="GO:0016747">
    <property type="term" value="F:acyltransferase activity, transferring groups other than amino-acyl groups"/>
    <property type="evidence" value="ECO:0007669"/>
    <property type="project" value="InterPro"/>
</dbReference>
<evidence type="ECO:0000259" key="1">
    <source>
        <dbReference type="PROSITE" id="PS51186"/>
    </source>
</evidence>
<protein>
    <submittedName>
        <fullName evidence="2">Acetyltransferase (GNAT) family protein</fullName>
    </submittedName>
</protein>
<reference evidence="2 3" key="1">
    <citation type="submission" date="2018-05" db="EMBL/GenBank/DDBJ databases">
        <title>Genomic Encyclopedia of Archaeal and Bacterial Type Strains, Phase II (KMG-II): from individual species to whole genera.</title>
        <authorList>
            <person name="Goeker M."/>
        </authorList>
    </citation>
    <scope>NUCLEOTIDE SEQUENCE [LARGE SCALE GENOMIC DNA]</scope>
    <source>
        <strain evidence="2 3">DSM 19975</strain>
    </source>
</reference>
<dbReference type="Gene3D" id="3.40.630.30">
    <property type="match status" value="1"/>
</dbReference>
<organism evidence="2 3">
    <name type="scientific">Mucilaginibacter oryzae</name>
    <dbReference type="NCBI Taxonomy" id="468058"/>
    <lineage>
        <taxon>Bacteria</taxon>
        <taxon>Pseudomonadati</taxon>
        <taxon>Bacteroidota</taxon>
        <taxon>Sphingobacteriia</taxon>
        <taxon>Sphingobacteriales</taxon>
        <taxon>Sphingobacteriaceae</taxon>
        <taxon>Mucilaginibacter</taxon>
    </lineage>
</organism>
<gene>
    <name evidence="2" type="ORF">LX99_01632</name>
</gene>
<dbReference type="SUPFAM" id="SSF55729">
    <property type="entry name" value="Acyl-CoA N-acyltransferases (Nat)"/>
    <property type="match status" value="1"/>
</dbReference>
<comment type="caution">
    <text evidence="2">The sequence shown here is derived from an EMBL/GenBank/DDBJ whole genome shotgun (WGS) entry which is preliminary data.</text>
</comment>
<sequence length="312" mass="35361">MHNNGYRIERLTEERLADLTSLHQAVYQKSVAPDFFKRKYNTAFTGLMHVGFLAYYEDKPSAFYGVIPCFIKFKNESVLAAQSADTMTHPNHRGKGLFIELAELTYRLCRTEGIRFLFGFPNQNSLPGFLNKLGWQVSANMECFIIQVKALPLQKAANKLPFLKGLYEAQVKHQLRPYLTTGNGIGNSVVGEGFAGLKRDEDYLKYKNAYSGSFTIKVGTTMVWFKINDGIVIGDIDPTPNDLNKIIPRLQKIARNIGLRKIVFQADKRTMLNMILKERVQPIPSFPVIIKNLGADLQLHNVAFTFADIDIF</sequence>
<dbReference type="InterPro" id="IPR016181">
    <property type="entry name" value="Acyl_CoA_acyltransferase"/>
</dbReference>
<dbReference type="Proteomes" id="UP000245678">
    <property type="component" value="Unassembled WGS sequence"/>
</dbReference>
<evidence type="ECO:0000313" key="2">
    <source>
        <dbReference type="EMBL" id="PWK79176.1"/>
    </source>
</evidence>
<name>A0A316HFA5_9SPHI</name>
<proteinExistence type="predicted"/>